<keyword evidence="5 8" id="KW-0233">DNA recombination</keyword>
<keyword evidence="11" id="KW-1185">Reference proteome</keyword>
<accession>A0A2N5Y439</accession>
<evidence type="ECO:0000256" key="1">
    <source>
        <dbReference type="ARBA" id="ARBA00003065"/>
    </source>
</evidence>
<evidence type="ECO:0000256" key="2">
    <source>
        <dbReference type="ARBA" id="ARBA00007452"/>
    </source>
</evidence>
<dbReference type="InterPro" id="IPR037278">
    <property type="entry name" value="ARFGAP/RecO"/>
</dbReference>
<dbReference type="GO" id="GO:0006302">
    <property type="term" value="P:double-strand break repair"/>
    <property type="evidence" value="ECO:0007669"/>
    <property type="project" value="TreeGrafter"/>
</dbReference>
<dbReference type="RefSeq" id="WP_101520763.1">
    <property type="nucleotide sequence ID" value="NZ_PKLZ01000003.1"/>
</dbReference>
<comment type="caution">
    <text evidence="10">The sequence shown here is derived from an EMBL/GenBank/DDBJ whole genome shotgun (WGS) entry which is preliminary data.</text>
</comment>
<feature type="domain" description="DNA replication/recombination mediator RecO N-terminal" evidence="9">
    <location>
        <begin position="1"/>
        <end position="79"/>
    </location>
</feature>
<organism evidence="10 11">
    <name type="scientific">Kineobactrum sediminis</name>
    <dbReference type="NCBI Taxonomy" id="1905677"/>
    <lineage>
        <taxon>Bacteria</taxon>
        <taxon>Pseudomonadati</taxon>
        <taxon>Pseudomonadota</taxon>
        <taxon>Gammaproteobacteria</taxon>
        <taxon>Cellvibrionales</taxon>
        <taxon>Halieaceae</taxon>
        <taxon>Kineobactrum</taxon>
    </lineage>
</organism>
<gene>
    <name evidence="8 10" type="primary">recO</name>
    <name evidence="10" type="ORF">CWI75_07025</name>
</gene>
<dbReference type="Gene3D" id="2.40.50.140">
    <property type="entry name" value="Nucleic acid-binding proteins"/>
    <property type="match status" value="1"/>
</dbReference>
<dbReference type="InterPro" id="IPR042242">
    <property type="entry name" value="RecO_C"/>
</dbReference>
<dbReference type="InterPro" id="IPR003717">
    <property type="entry name" value="RecO"/>
</dbReference>
<keyword evidence="6 8" id="KW-0234">DNA repair</keyword>
<dbReference type="HAMAP" id="MF_00201">
    <property type="entry name" value="RecO"/>
    <property type="match status" value="1"/>
</dbReference>
<dbReference type="PANTHER" id="PTHR33991:SF1">
    <property type="entry name" value="DNA REPAIR PROTEIN RECO"/>
    <property type="match status" value="1"/>
</dbReference>
<comment type="similarity">
    <text evidence="2 8">Belongs to the RecO family.</text>
</comment>
<evidence type="ECO:0000256" key="3">
    <source>
        <dbReference type="ARBA" id="ARBA00021310"/>
    </source>
</evidence>
<dbReference type="Pfam" id="PF02565">
    <property type="entry name" value="RecO_C"/>
    <property type="match status" value="1"/>
</dbReference>
<evidence type="ECO:0000259" key="9">
    <source>
        <dbReference type="Pfam" id="PF11967"/>
    </source>
</evidence>
<dbReference type="GO" id="GO:0043590">
    <property type="term" value="C:bacterial nucleoid"/>
    <property type="evidence" value="ECO:0007669"/>
    <property type="project" value="TreeGrafter"/>
</dbReference>
<evidence type="ECO:0000256" key="5">
    <source>
        <dbReference type="ARBA" id="ARBA00023172"/>
    </source>
</evidence>
<protein>
    <recommendedName>
        <fullName evidence="3 8">DNA repair protein RecO</fullName>
    </recommendedName>
    <alternativeName>
        <fullName evidence="7 8">Recombination protein O</fullName>
    </alternativeName>
</protein>
<dbReference type="Gene3D" id="1.20.1440.120">
    <property type="entry name" value="Recombination protein O, C-terminal domain"/>
    <property type="match status" value="1"/>
</dbReference>
<dbReference type="AlphaFoldDB" id="A0A2N5Y439"/>
<dbReference type="NCBIfam" id="TIGR00613">
    <property type="entry name" value="reco"/>
    <property type="match status" value="1"/>
</dbReference>
<name>A0A2N5Y439_9GAMM</name>
<evidence type="ECO:0000313" key="11">
    <source>
        <dbReference type="Proteomes" id="UP000234845"/>
    </source>
</evidence>
<dbReference type="EMBL" id="PKLZ01000003">
    <property type="protein sequence ID" value="PLW83161.1"/>
    <property type="molecule type" value="Genomic_DNA"/>
</dbReference>
<dbReference type="Proteomes" id="UP000234845">
    <property type="component" value="Unassembled WGS sequence"/>
</dbReference>
<reference evidence="11" key="1">
    <citation type="submission" date="2017-11" db="EMBL/GenBank/DDBJ databases">
        <title>The draft genome sequence of Chromatocurvus sp. F02.</title>
        <authorList>
            <person name="Du Z.-J."/>
            <person name="Chang Y.-Q."/>
        </authorList>
    </citation>
    <scope>NUCLEOTIDE SEQUENCE [LARGE SCALE GENOMIC DNA]</scope>
    <source>
        <strain evidence="11">F02</strain>
    </source>
</reference>
<dbReference type="Pfam" id="PF11967">
    <property type="entry name" value="RecO_N"/>
    <property type="match status" value="1"/>
</dbReference>
<evidence type="ECO:0000256" key="4">
    <source>
        <dbReference type="ARBA" id="ARBA00022763"/>
    </source>
</evidence>
<keyword evidence="4 8" id="KW-0227">DNA damage</keyword>
<dbReference type="InterPro" id="IPR012340">
    <property type="entry name" value="NA-bd_OB-fold"/>
</dbReference>
<evidence type="ECO:0000256" key="6">
    <source>
        <dbReference type="ARBA" id="ARBA00023204"/>
    </source>
</evidence>
<dbReference type="OrthoDB" id="9804792at2"/>
<comment type="function">
    <text evidence="1 8">Involved in DNA repair and RecF pathway recombination.</text>
</comment>
<dbReference type="InterPro" id="IPR022572">
    <property type="entry name" value="DNA_rep/recomb_RecO_N"/>
</dbReference>
<proteinExistence type="inferred from homology"/>
<evidence type="ECO:0000313" key="10">
    <source>
        <dbReference type="EMBL" id="PLW83161.1"/>
    </source>
</evidence>
<evidence type="ECO:0000256" key="7">
    <source>
        <dbReference type="ARBA" id="ARBA00033409"/>
    </source>
</evidence>
<sequence length="242" mass="26499">MRINLQPAYILHSRPWRDSSLLLELFTAEHGRLSLVGKGARRRSRGGSNASLLQAFSPLLVSFSGRSEMKQLTAVEAAAPPLALAGECLFSGLYLNELLVRLLHRHDPHPGLFACYGETLESLARATDVSASLRRFEFTLLEVLGYHFDPAIDGHAGTPVLADGWYQYQAEYGLVKCQRQHAGPAPVFSGADLLAIAAGEYRGAQATAAKRLLREALASHLGDRPLHSRELFRQFRGSGRPA</sequence>
<dbReference type="SUPFAM" id="SSF50249">
    <property type="entry name" value="Nucleic acid-binding proteins"/>
    <property type="match status" value="1"/>
</dbReference>
<dbReference type="SUPFAM" id="SSF57863">
    <property type="entry name" value="ArfGap/RecO-like zinc finger"/>
    <property type="match status" value="1"/>
</dbReference>
<evidence type="ECO:0000256" key="8">
    <source>
        <dbReference type="HAMAP-Rule" id="MF_00201"/>
    </source>
</evidence>
<dbReference type="PANTHER" id="PTHR33991">
    <property type="entry name" value="DNA REPAIR PROTEIN RECO"/>
    <property type="match status" value="1"/>
</dbReference>
<dbReference type="GO" id="GO:0006310">
    <property type="term" value="P:DNA recombination"/>
    <property type="evidence" value="ECO:0007669"/>
    <property type="project" value="UniProtKB-UniRule"/>
</dbReference>